<dbReference type="EMBL" id="QMGS01000090">
    <property type="protein sequence ID" value="RMW80869.1"/>
    <property type="molecule type" value="Genomic_DNA"/>
</dbReference>
<proteinExistence type="predicted"/>
<dbReference type="PANTHER" id="PTHR30189:SF1">
    <property type="entry name" value="LPS-ASSEMBLY PROTEIN LPTD"/>
    <property type="match status" value="1"/>
</dbReference>
<organism evidence="2 3">
    <name type="scientific">Aggregatibacter aphrophilus</name>
    <name type="common">Haemophilus aphrophilus</name>
    <dbReference type="NCBI Taxonomy" id="732"/>
    <lineage>
        <taxon>Bacteria</taxon>
        <taxon>Pseudomonadati</taxon>
        <taxon>Pseudomonadota</taxon>
        <taxon>Gammaproteobacteria</taxon>
        <taxon>Pasteurellales</taxon>
        <taxon>Pasteurellaceae</taxon>
        <taxon>Aggregatibacter</taxon>
    </lineage>
</organism>
<dbReference type="PANTHER" id="PTHR30189">
    <property type="entry name" value="LPS-ASSEMBLY PROTEIN"/>
    <property type="match status" value="1"/>
</dbReference>
<evidence type="ECO:0000259" key="1">
    <source>
        <dbReference type="Pfam" id="PF04453"/>
    </source>
</evidence>
<dbReference type="InterPro" id="IPR050218">
    <property type="entry name" value="LptD"/>
</dbReference>
<dbReference type="RefSeq" id="WP_122254882.1">
    <property type="nucleotide sequence ID" value="NZ_QMGS01000090.1"/>
</dbReference>
<dbReference type="Pfam" id="PF04453">
    <property type="entry name" value="LptD"/>
    <property type="match status" value="1"/>
</dbReference>
<feature type="non-terminal residue" evidence="2">
    <location>
        <position position="1"/>
    </location>
</feature>
<accession>A0ABX9VSM6</accession>
<keyword evidence="3" id="KW-1185">Reference proteome</keyword>
<evidence type="ECO:0000313" key="3">
    <source>
        <dbReference type="Proteomes" id="UP000274211"/>
    </source>
</evidence>
<evidence type="ECO:0000313" key="2">
    <source>
        <dbReference type="EMBL" id="RMW80869.1"/>
    </source>
</evidence>
<reference evidence="2 3" key="1">
    <citation type="journal article" date="2019" name="J. Oral Microbiol.">
        <title>Role of OmpA1 and OmpA2 in Aggregatibacter actinomycetemcomitans and Aggregatibacter aphrophilus serum resistance.</title>
        <authorList>
            <person name="Lindholm M."/>
            <person name="Min Aung K."/>
            <person name="Nyunt Wai S."/>
            <person name="Oscarsson J."/>
        </authorList>
    </citation>
    <scope>NUCLEOTIDE SEQUENCE [LARGE SCALE GENOMIC DNA]</scope>
    <source>
        <strain evidence="2 3">HK83</strain>
    </source>
</reference>
<protein>
    <submittedName>
        <fullName evidence="2">LPS assembly protein LptD</fullName>
    </submittedName>
</protein>
<dbReference type="SUPFAM" id="SSF56935">
    <property type="entry name" value="Porins"/>
    <property type="match status" value="1"/>
</dbReference>
<sequence length="301" mass="35005">TVLASAKSFLEGYTQTLEPRVQYLYRPYKNQSNIGSKRNTEYLGFGYDSSLLQQDYFSLFRDRRYSGLDRIASANQVTVGGTMRFFDETKEERFNIAAGQTYYLEPSRIDNNSRNKTSGLSSSWALESNWKISEQWHWRASFQYDPQLKQVSLGNTGLEFNPTKNNIVQLNYRYVSKEYINQNLTSNANRYNQDINQLGLQLGWELTDNWAVVGRYYQDLALKKPVEQYLGVQYNTCCWSVGVGARRYVTSRQNQRNDEIFYDNNVGVTLELRGFGNDHKSGIEEMMKQGKLPYLKAFSLY</sequence>
<name>A0ABX9VSM6_AGGAP</name>
<feature type="domain" description="LptD C-terminal" evidence="1">
    <location>
        <begin position="6"/>
        <end position="210"/>
    </location>
</feature>
<dbReference type="Proteomes" id="UP000274211">
    <property type="component" value="Unassembled WGS sequence"/>
</dbReference>
<gene>
    <name evidence="2" type="ORF">DOL88_09305</name>
</gene>
<dbReference type="InterPro" id="IPR007543">
    <property type="entry name" value="LptD_C"/>
</dbReference>
<comment type="caution">
    <text evidence="2">The sequence shown here is derived from an EMBL/GenBank/DDBJ whole genome shotgun (WGS) entry which is preliminary data.</text>
</comment>